<name>A0ABW4TDT2_9ACTN</name>
<feature type="non-terminal residue" evidence="1">
    <location>
        <position position="68"/>
    </location>
</feature>
<organism evidence="1 2">
    <name type="scientific">Nonomuraea mangrovi</name>
    <dbReference type="NCBI Taxonomy" id="2316207"/>
    <lineage>
        <taxon>Bacteria</taxon>
        <taxon>Bacillati</taxon>
        <taxon>Actinomycetota</taxon>
        <taxon>Actinomycetes</taxon>
        <taxon>Streptosporangiales</taxon>
        <taxon>Streptosporangiaceae</taxon>
        <taxon>Nonomuraea</taxon>
    </lineage>
</organism>
<evidence type="ECO:0000313" key="2">
    <source>
        <dbReference type="Proteomes" id="UP001597368"/>
    </source>
</evidence>
<accession>A0ABW4TDT2</accession>
<comment type="caution">
    <text evidence="1">The sequence shown here is derived from an EMBL/GenBank/DDBJ whole genome shotgun (WGS) entry which is preliminary data.</text>
</comment>
<gene>
    <name evidence="1" type="ORF">ACFSKW_48425</name>
</gene>
<evidence type="ECO:0000313" key="1">
    <source>
        <dbReference type="EMBL" id="MFD1939315.1"/>
    </source>
</evidence>
<reference evidence="2" key="1">
    <citation type="journal article" date="2019" name="Int. J. Syst. Evol. Microbiol.">
        <title>The Global Catalogue of Microorganisms (GCM) 10K type strain sequencing project: providing services to taxonomists for standard genome sequencing and annotation.</title>
        <authorList>
            <consortium name="The Broad Institute Genomics Platform"/>
            <consortium name="The Broad Institute Genome Sequencing Center for Infectious Disease"/>
            <person name="Wu L."/>
            <person name="Ma J."/>
        </authorList>
    </citation>
    <scope>NUCLEOTIDE SEQUENCE [LARGE SCALE GENOMIC DNA]</scope>
    <source>
        <strain evidence="2">ICMP 6774ER</strain>
    </source>
</reference>
<keyword evidence="2" id="KW-1185">Reference proteome</keyword>
<dbReference type="EMBL" id="JBHUFV010000081">
    <property type="protein sequence ID" value="MFD1939315.1"/>
    <property type="molecule type" value="Genomic_DNA"/>
</dbReference>
<protein>
    <submittedName>
        <fullName evidence="1">Uncharacterized protein</fullName>
    </submittedName>
</protein>
<proteinExistence type="predicted"/>
<dbReference type="Proteomes" id="UP001597368">
    <property type="component" value="Unassembled WGS sequence"/>
</dbReference>
<sequence length="68" mass="7535">MDVATPSRPVADRRDGLSVAEVPRMAIVAVARQRTMRPEAVRRSDLLDAARLAPRQIDTELLGRPEDV</sequence>